<dbReference type="Proteomes" id="UP001162992">
    <property type="component" value="Chromosome 3"/>
</dbReference>
<dbReference type="EMBL" id="CM055094">
    <property type="protein sequence ID" value="KAJ7563046.1"/>
    <property type="molecule type" value="Genomic_DNA"/>
</dbReference>
<organism evidence="1 2">
    <name type="scientific">Diphasiastrum complanatum</name>
    <name type="common">Issler's clubmoss</name>
    <name type="synonym">Lycopodium complanatum</name>
    <dbReference type="NCBI Taxonomy" id="34168"/>
    <lineage>
        <taxon>Eukaryota</taxon>
        <taxon>Viridiplantae</taxon>
        <taxon>Streptophyta</taxon>
        <taxon>Embryophyta</taxon>
        <taxon>Tracheophyta</taxon>
        <taxon>Lycopodiopsida</taxon>
        <taxon>Lycopodiales</taxon>
        <taxon>Lycopodiaceae</taxon>
        <taxon>Lycopodioideae</taxon>
        <taxon>Diphasiastrum</taxon>
    </lineage>
</organism>
<accession>A0ACC2E9A4</accession>
<protein>
    <submittedName>
        <fullName evidence="1">Uncharacterized protein</fullName>
    </submittedName>
</protein>
<reference evidence="2" key="1">
    <citation type="journal article" date="2024" name="Proc. Natl. Acad. Sci. U.S.A.">
        <title>Extraordinary preservation of gene collinearity over three hundred million years revealed in homosporous lycophytes.</title>
        <authorList>
            <person name="Li C."/>
            <person name="Wickell D."/>
            <person name="Kuo L.Y."/>
            <person name="Chen X."/>
            <person name="Nie B."/>
            <person name="Liao X."/>
            <person name="Peng D."/>
            <person name="Ji J."/>
            <person name="Jenkins J."/>
            <person name="Williams M."/>
            <person name="Shu S."/>
            <person name="Plott C."/>
            <person name="Barry K."/>
            <person name="Rajasekar S."/>
            <person name="Grimwood J."/>
            <person name="Han X."/>
            <person name="Sun S."/>
            <person name="Hou Z."/>
            <person name="He W."/>
            <person name="Dai G."/>
            <person name="Sun C."/>
            <person name="Schmutz J."/>
            <person name="Leebens-Mack J.H."/>
            <person name="Li F.W."/>
            <person name="Wang L."/>
        </authorList>
    </citation>
    <scope>NUCLEOTIDE SEQUENCE [LARGE SCALE GENOMIC DNA]</scope>
    <source>
        <strain evidence="2">cv. PW_Plant_1</strain>
    </source>
</reference>
<evidence type="ECO:0000313" key="2">
    <source>
        <dbReference type="Proteomes" id="UP001162992"/>
    </source>
</evidence>
<keyword evidence="2" id="KW-1185">Reference proteome</keyword>
<proteinExistence type="predicted"/>
<comment type="caution">
    <text evidence="1">The sequence shown here is derived from an EMBL/GenBank/DDBJ whole genome shotgun (WGS) entry which is preliminary data.</text>
</comment>
<gene>
    <name evidence="1" type="ORF">O6H91_03G094700</name>
</gene>
<name>A0ACC2E9A4_DIPCM</name>
<evidence type="ECO:0000313" key="1">
    <source>
        <dbReference type="EMBL" id="KAJ7563046.1"/>
    </source>
</evidence>
<sequence length="381" mass="41196">MRAGKCILEHELLTVQQNWQPQSRGSATNLCLFSIQSLMSIRAWGALSFVTTIDKSYNCCRFFTHLKVQGCPSSKSIGFSSKQIDYKDLLVTMASQGLHGAATSDRSAKSPLSIDVDGEIVPVDGAPGLSETDVRKAVASSPFQGWLKNTKGSFGILSKQQSGQSLCSLRRILIQSVDMFGNRVGFVKFKAEVVDRETGAKLPGIVFARGGAVGILMLLECDGEKYAILTEQARVPVGRTLLELPAGMLDDDAGDFVGTAAREVEEETGIHINSSDLIDLTSLLKESTGRKMHPSPGGCDEDITLLLYRGTVKQEVVESLEGQRTGLVDHGELIKVRVVPYPELWRATSDAKALAAIALYEMSKKEGILPPPPNAPELSDL</sequence>